<evidence type="ECO:0000313" key="5">
    <source>
        <dbReference type="Proteomes" id="UP000306378"/>
    </source>
</evidence>
<keyword evidence="1" id="KW-1133">Transmembrane helix</keyword>
<dbReference type="GeneID" id="57072528"/>
<evidence type="ECO:0000313" key="4">
    <source>
        <dbReference type="EMBL" id="TLG12434.1"/>
    </source>
</evidence>
<proteinExistence type="predicted"/>
<dbReference type="EMBL" id="VBUU01000008">
    <property type="protein sequence ID" value="TLG12434.1"/>
    <property type="molecule type" value="Genomic_DNA"/>
</dbReference>
<dbReference type="AlphaFoldDB" id="A0A2L2JY98"/>
<accession>A0A2L2JY98</accession>
<name>A0A2L2JY98_9NOCA</name>
<evidence type="ECO:0000313" key="7">
    <source>
        <dbReference type="Proteomes" id="UP000468928"/>
    </source>
</evidence>
<gene>
    <name evidence="3" type="ORF">FEK34_25215</name>
    <name evidence="4" type="ORF">FEK35_10995</name>
    <name evidence="2" type="ORF">GV789_06290</name>
</gene>
<evidence type="ECO:0000256" key="1">
    <source>
        <dbReference type="SAM" id="Phobius"/>
    </source>
</evidence>
<protein>
    <submittedName>
        <fullName evidence="4">Uncharacterized protein</fullName>
    </submittedName>
</protein>
<dbReference type="EMBL" id="VBUT01000011">
    <property type="protein sequence ID" value="TLF74027.1"/>
    <property type="molecule type" value="Genomic_DNA"/>
</dbReference>
<evidence type="ECO:0000313" key="3">
    <source>
        <dbReference type="EMBL" id="TLF74027.1"/>
    </source>
</evidence>
<keyword evidence="1" id="KW-0472">Membrane</keyword>
<reference evidence="2 7" key="2">
    <citation type="submission" date="2020-01" db="EMBL/GenBank/DDBJ databases">
        <title>Genetics and antimicrobial susceptibilities of Nocardia species isolated from the soil; a comparison with species isolated from humans.</title>
        <authorList>
            <person name="Carrasco G."/>
            <person name="Monzon S."/>
            <person name="Sansegundo M."/>
            <person name="Garcia E."/>
            <person name="Garrido N."/>
            <person name="Medina M.J."/>
            <person name="Villalon P."/>
            <person name="Ramirez-Arocha A.C."/>
            <person name="Jimenez P."/>
            <person name="Cuesta I."/>
            <person name="Valdezate S."/>
        </authorList>
    </citation>
    <scope>NUCLEOTIDE SEQUENCE [LARGE SCALE GENOMIC DNA]</scope>
    <source>
        <strain evidence="2 7">CNM20110639</strain>
    </source>
</reference>
<dbReference type="Proteomes" id="UP000306378">
    <property type="component" value="Unassembled WGS sequence"/>
</dbReference>
<feature type="transmembrane region" description="Helical" evidence="1">
    <location>
        <begin position="46"/>
        <end position="67"/>
    </location>
</feature>
<reference evidence="5 6" key="1">
    <citation type="submission" date="2019-05" db="EMBL/GenBank/DDBJ databases">
        <title>Genomes sequences of two Nocardia cyriacigeorgica environmental isolates, type strains Nocardia asteroides ATCC 19247 and Nocardia cyriacigeorgica DSM 44484.</title>
        <authorList>
            <person name="Vautrin F."/>
            <person name="Bergeron E."/>
            <person name="Dubost A."/>
            <person name="Abrouk D."/>
            <person name="Rodriguez Nava V."/>
            <person name="Pujic P."/>
        </authorList>
    </citation>
    <scope>NUCLEOTIDE SEQUENCE [LARGE SCALE GENOMIC DNA]</scope>
    <source>
        <strain evidence="4 6">EML 1456</strain>
        <strain evidence="3 5">EML 446</strain>
    </source>
</reference>
<comment type="caution">
    <text evidence="4">The sequence shown here is derived from an EMBL/GenBank/DDBJ whole genome shotgun (WGS) entry which is preliminary data.</text>
</comment>
<evidence type="ECO:0000313" key="6">
    <source>
        <dbReference type="Proteomes" id="UP000308349"/>
    </source>
</evidence>
<keyword evidence="1" id="KW-0812">Transmembrane</keyword>
<sequence>MGSNLTGVLLVILQFVRAAGLILIAIIGIGTLISEGAKSKLSPAKVLTVAGSAILAGVLIWLLPTLINHARWEVNTVVPDSPVGAY</sequence>
<dbReference type="RefSeq" id="WP_014349609.1">
    <property type="nucleotide sequence ID" value="NZ_AP026979.1"/>
</dbReference>
<evidence type="ECO:0000313" key="2">
    <source>
        <dbReference type="EMBL" id="NEW44065.1"/>
    </source>
</evidence>
<dbReference type="Proteomes" id="UP000468928">
    <property type="component" value="Unassembled WGS sequence"/>
</dbReference>
<dbReference type="Proteomes" id="UP000308349">
    <property type="component" value="Unassembled WGS sequence"/>
</dbReference>
<dbReference type="OrthoDB" id="4557710at2"/>
<dbReference type="EMBL" id="JAAGUZ010000012">
    <property type="protein sequence ID" value="NEW44065.1"/>
    <property type="molecule type" value="Genomic_DNA"/>
</dbReference>
<feature type="transmembrane region" description="Helical" evidence="1">
    <location>
        <begin position="12"/>
        <end position="34"/>
    </location>
</feature>
<organism evidence="4 6">
    <name type="scientific">Nocardia cyriacigeorgica</name>
    <dbReference type="NCBI Taxonomy" id="135487"/>
    <lineage>
        <taxon>Bacteria</taxon>
        <taxon>Bacillati</taxon>
        <taxon>Actinomycetota</taxon>
        <taxon>Actinomycetes</taxon>
        <taxon>Mycobacteriales</taxon>
        <taxon>Nocardiaceae</taxon>
        <taxon>Nocardia</taxon>
    </lineage>
</organism>